<dbReference type="EMBL" id="LT629690">
    <property type="protein sequence ID" value="SDF51966.1"/>
    <property type="molecule type" value="Genomic_DNA"/>
</dbReference>
<dbReference type="PANTHER" id="PTHR34406">
    <property type="entry name" value="PROTEIN YCEI"/>
    <property type="match status" value="1"/>
</dbReference>
<reference evidence="3" key="1">
    <citation type="submission" date="2016-10" db="EMBL/GenBank/DDBJ databases">
        <authorList>
            <person name="Varghese N."/>
            <person name="Submissions S."/>
        </authorList>
    </citation>
    <scope>NUCLEOTIDE SEQUENCE [LARGE SCALE GENOMIC DNA]</scope>
    <source>
        <strain evidence="3">GAS232</strain>
    </source>
</reference>
<evidence type="ECO:0000313" key="2">
    <source>
        <dbReference type="EMBL" id="SDF51966.1"/>
    </source>
</evidence>
<dbReference type="Gene3D" id="2.40.128.110">
    <property type="entry name" value="Lipid/polyisoprenoid-binding, YceI-like"/>
    <property type="match status" value="1"/>
</dbReference>
<dbReference type="InterPro" id="IPR007372">
    <property type="entry name" value="Lipid/polyisoprenoid-bd_YceI"/>
</dbReference>
<dbReference type="SMART" id="SM00867">
    <property type="entry name" value="YceI"/>
    <property type="match status" value="1"/>
</dbReference>
<dbReference type="SUPFAM" id="SSF101874">
    <property type="entry name" value="YceI-like"/>
    <property type="match status" value="1"/>
</dbReference>
<proteinExistence type="predicted"/>
<evidence type="ECO:0000313" key="3">
    <source>
        <dbReference type="Proteomes" id="UP000182427"/>
    </source>
</evidence>
<name>A0A1G7LRF3_9BACT</name>
<dbReference type="Pfam" id="PF04264">
    <property type="entry name" value="YceI"/>
    <property type="match status" value="1"/>
</dbReference>
<gene>
    <name evidence="2" type="ORF">SAMN05444167_2606</name>
</gene>
<dbReference type="Proteomes" id="UP000182427">
    <property type="component" value="Chromosome I"/>
</dbReference>
<dbReference type="InterPro" id="IPR036761">
    <property type="entry name" value="TTHA0802/YceI-like_sf"/>
</dbReference>
<accession>A0A1G7LRF3</accession>
<sequence>MVETAPRTELKEEFDLMIRRTTLALAAALLLSPLAPAQSSTWKPDTAHSGVDFSILHLAISKVRGHFAVSGGEVTFDEKDITKSRVNIAIDVKSVDTQNSMRDDDLKSDHFFDTAKYPTGEFTSTSIKKSKDGLVINGNLTVHGVTKPVVLTVDGPNGPVTGLDKKQHIGFSATTTVDRLAFGLAPSYPASVIGTDVKLTIDLDLAKQ</sequence>
<keyword evidence="3" id="KW-1185">Reference proteome</keyword>
<evidence type="ECO:0000259" key="1">
    <source>
        <dbReference type="SMART" id="SM00867"/>
    </source>
</evidence>
<dbReference type="PANTHER" id="PTHR34406:SF1">
    <property type="entry name" value="PROTEIN YCEI"/>
    <property type="match status" value="1"/>
</dbReference>
<dbReference type="AlphaFoldDB" id="A0A1G7LRF3"/>
<organism evidence="2 3">
    <name type="scientific">Terriglobus roseus</name>
    <dbReference type="NCBI Taxonomy" id="392734"/>
    <lineage>
        <taxon>Bacteria</taxon>
        <taxon>Pseudomonadati</taxon>
        <taxon>Acidobacteriota</taxon>
        <taxon>Terriglobia</taxon>
        <taxon>Terriglobales</taxon>
        <taxon>Acidobacteriaceae</taxon>
        <taxon>Terriglobus</taxon>
    </lineage>
</organism>
<dbReference type="OrthoDB" id="9811006at2"/>
<feature type="domain" description="Lipid/polyisoprenoid-binding YceI-like" evidence="1">
    <location>
        <begin position="41"/>
        <end position="206"/>
    </location>
</feature>
<protein>
    <submittedName>
        <fullName evidence="2">Polyisoprenoid-binding protein YceI</fullName>
    </submittedName>
</protein>